<evidence type="ECO:0000256" key="5">
    <source>
        <dbReference type="SAM" id="MobiDB-lite"/>
    </source>
</evidence>
<dbReference type="SMART" id="SM00209">
    <property type="entry name" value="TSP1"/>
    <property type="match status" value="4"/>
</dbReference>
<dbReference type="STRING" id="7918.ENSLOCP00000007817"/>
<dbReference type="Gene3D" id="2.20.100.10">
    <property type="entry name" value="Thrombospondin type-1 (TSP1) repeat"/>
    <property type="match status" value="4"/>
</dbReference>
<dbReference type="PANTHER" id="PTHR13723">
    <property type="entry name" value="ADAMTS A DISINTEGRIN AND METALLOPROTEASE WITH THROMBOSPONDIN MOTIFS PROTEASE"/>
    <property type="match status" value="1"/>
</dbReference>
<dbReference type="Proteomes" id="UP000018468">
    <property type="component" value="Linkage group LG24"/>
</dbReference>
<dbReference type="GeneTree" id="ENSGT00940000161136"/>
<dbReference type="Gene3D" id="2.60.120.830">
    <property type="match status" value="1"/>
</dbReference>
<keyword evidence="9" id="KW-1185">Reference proteome</keyword>
<keyword evidence="4" id="KW-0677">Repeat</keyword>
<feature type="domain" description="ADAMTS/ADAMTS-like Spacer 1" evidence="7">
    <location>
        <begin position="120"/>
        <end position="193"/>
    </location>
</feature>
<dbReference type="SUPFAM" id="SSF82895">
    <property type="entry name" value="TSP-1 type 1 repeat"/>
    <property type="match status" value="4"/>
</dbReference>
<keyword evidence="2" id="KW-0964">Secreted</keyword>
<dbReference type="EMBL" id="AHAT01019722">
    <property type="status" value="NOT_ANNOTATED_CDS"/>
    <property type="molecule type" value="Genomic_DNA"/>
</dbReference>
<dbReference type="EMBL" id="AHAT01019721">
    <property type="status" value="NOT_ANNOTATED_CDS"/>
    <property type="molecule type" value="Genomic_DNA"/>
</dbReference>
<feature type="chain" id="PRO_5004868201" description="ADAMTS/ADAMTS-like Spacer 1 domain-containing protein" evidence="6">
    <location>
        <begin position="20"/>
        <end position="617"/>
    </location>
</feature>
<evidence type="ECO:0000256" key="4">
    <source>
        <dbReference type="ARBA" id="ARBA00022737"/>
    </source>
</evidence>
<evidence type="ECO:0000256" key="2">
    <source>
        <dbReference type="ARBA" id="ARBA00022525"/>
    </source>
</evidence>
<dbReference type="InterPro" id="IPR036383">
    <property type="entry name" value="TSP1_rpt_sf"/>
</dbReference>
<dbReference type="GO" id="GO:0048593">
    <property type="term" value="P:camera-type eye morphogenesis"/>
    <property type="evidence" value="ECO:0007669"/>
    <property type="project" value="Ensembl"/>
</dbReference>
<evidence type="ECO:0000313" key="8">
    <source>
        <dbReference type="Ensembl" id="ENSLOCP00000007817.1"/>
    </source>
</evidence>
<comment type="subcellular location">
    <subcellularLocation>
        <location evidence="1">Secreted</location>
    </subcellularLocation>
</comment>
<dbReference type="Pfam" id="PF19030">
    <property type="entry name" value="TSP1_ADAMTS"/>
    <property type="match status" value="4"/>
</dbReference>
<dbReference type="OMA" id="QQCNMEP"/>
<accession>W5MHF8</accession>
<dbReference type="Ensembl" id="ENSLOCT00000007827.1">
    <property type="protein sequence ID" value="ENSLOCP00000007817.1"/>
    <property type="gene ID" value="ENSLOCG00000006471.1"/>
</dbReference>
<dbReference type="InterPro" id="IPR050439">
    <property type="entry name" value="ADAMTS_ADAMTS-like"/>
</dbReference>
<dbReference type="Pfam" id="PF05986">
    <property type="entry name" value="ADAMTS_spacer1"/>
    <property type="match status" value="1"/>
</dbReference>
<reference evidence="8" key="2">
    <citation type="submission" date="2025-08" db="UniProtKB">
        <authorList>
            <consortium name="Ensembl"/>
        </authorList>
    </citation>
    <scope>IDENTIFICATION</scope>
</reference>
<evidence type="ECO:0000256" key="3">
    <source>
        <dbReference type="ARBA" id="ARBA00022729"/>
    </source>
</evidence>
<reference evidence="9" key="1">
    <citation type="submission" date="2011-12" db="EMBL/GenBank/DDBJ databases">
        <title>The Draft Genome of Lepisosteus oculatus.</title>
        <authorList>
            <consortium name="The Broad Institute Genome Assembly &amp; Analysis Group"/>
            <consortium name="Computational R&amp;D Group"/>
            <consortium name="and Sequencing Platform"/>
            <person name="Di Palma F."/>
            <person name="Alfoldi J."/>
            <person name="Johnson J."/>
            <person name="Berlin A."/>
            <person name="Gnerre S."/>
            <person name="Jaffe D."/>
            <person name="MacCallum I."/>
            <person name="Young S."/>
            <person name="Walker B.J."/>
            <person name="Lander E.S."/>
            <person name="Lindblad-Toh K."/>
        </authorList>
    </citation>
    <scope>NUCLEOTIDE SEQUENCE [LARGE SCALE GENOMIC DNA]</scope>
</reference>
<reference evidence="8" key="3">
    <citation type="submission" date="2025-09" db="UniProtKB">
        <authorList>
            <consortium name="Ensembl"/>
        </authorList>
    </citation>
    <scope>IDENTIFICATION</scope>
</reference>
<dbReference type="eggNOG" id="KOG4597">
    <property type="taxonomic scope" value="Eukaryota"/>
</dbReference>
<evidence type="ECO:0000259" key="7">
    <source>
        <dbReference type="Pfam" id="PF05986"/>
    </source>
</evidence>
<sequence>LFYLYTWQASSLLTFLGAGQQCELTCRPVGLRFYVRQADRVRDGTPCHSNGTDICVDGACLVSVCDVVLEGWTVQCPVSVLVCDVVLEGWTVSSVRMSTVSLRAWAVMGSWTPALPSLPALRSGSGQPLVNGRWAIDPPGQYEGGGTVFQYQRAAGGGGGESLTAPGPTTTVLHVYIIFHKQNPGIDYDFLLPPTPCAVPSPPPPLAPPGALTLQAAPAARERGGAGRGALRGESPRSRGSAPHRNVRIPPRTDVPPDTQPEFVWRRGPLTECSASCGKVGTLFTLCVCASGHPVHSVCLCQWAPCSLCVSVPVGTDKTVCVCVISWEAGEWSECSRSCGPGLQHRQLQCRQSYANRSTMVHPQRCAALSRPNATQPCQLRVCSQWEIRTNWSSCSVMCGVGKRTRNVRCVSTQGAVVSDRECNTRLRPPGSQDCDMGPCVLSWYHTDWSHSCSAGCGPGVQRRSVVCLSSGGGAAAPEGGQTCTGERPAEMRACNGGPCLPALHWYTGPWGECSVACGNGTQRRDIICVQRLGNDINVTHSRDCESQEKPPSIQSCSAGPCKPQWFTTDWSAVRTAPPVIGCLSLCPASDWPFLLLPGINFPLIGFLSCALCQPFL</sequence>
<evidence type="ECO:0000256" key="6">
    <source>
        <dbReference type="SAM" id="SignalP"/>
    </source>
</evidence>
<dbReference type="PROSITE" id="PS50092">
    <property type="entry name" value="TSP1"/>
    <property type="match status" value="4"/>
</dbReference>
<proteinExistence type="predicted"/>
<dbReference type="InterPro" id="IPR010294">
    <property type="entry name" value="ADAMTS_spacer1"/>
</dbReference>
<evidence type="ECO:0000313" key="9">
    <source>
        <dbReference type="Proteomes" id="UP000018468"/>
    </source>
</evidence>
<feature type="signal peptide" evidence="6">
    <location>
        <begin position="1"/>
        <end position="19"/>
    </location>
</feature>
<dbReference type="AlphaFoldDB" id="W5MHF8"/>
<dbReference type="Bgee" id="ENSLOCG00000006471">
    <property type="expression patterns" value="Expressed in muscle tissue and 12 other cell types or tissues"/>
</dbReference>
<dbReference type="InParanoid" id="W5MHF8"/>
<protein>
    <recommendedName>
        <fullName evidence="7">ADAMTS/ADAMTS-like Spacer 1 domain-containing protein</fullName>
    </recommendedName>
</protein>
<feature type="region of interest" description="Disordered" evidence="5">
    <location>
        <begin position="217"/>
        <end position="260"/>
    </location>
</feature>
<dbReference type="EMBL" id="AHAT01019723">
    <property type="status" value="NOT_ANNOTATED_CDS"/>
    <property type="molecule type" value="Genomic_DNA"/>
</dbReference>
<dbReference type="PANTHER" id="PTHR13723:SF312">
    <property type="entry name" value="THROMBOSPONDIN TYPE-1 DOMAIN-CONTAINING PROTEIN 4-LIKE ISOFORM X1"/>
    <property type="match status" value="1"/>
</dbReference>
<keyword evidence="3 6" id="KW-0732">Signal</keyword>
<dbReference type="GO" id="GO:0005576">
    <property type="term" value="C:extracellular region"/>
    <property type="evidence" value="ECO:0007669"/>
    <property type="project" value="UniProtKB-SubCell"/>
</dbReference>
<name>W5MHF8_LEPOC</name>
<dbReference type="InterPro" id="IPR000884">
    <property type="entry name" value="TSP1_rpt"/>
</dbReference>
<organism evidence="8 9">
    <name type="scientific">Lepisosteus oculatus</name>
    <name type="common">Spotted gar</name>
    <dbReference type="NCBI Taxonomy" id="7918"/>
    <lineage>
        <taxon>Eukaryota</taxon>
        <taxon>Metazoa</taxon>
        <taxon>Chordata</taxon>
        <taxon>Craniata</taxon>
        <taxon>Vertebrata</taxon>
        <taxon>Euteleostomi</taxon>
        <taxon>Actinopterygii</taxon>
        <taxon>Neopterygii</taxon>
        <taxon>Holostei</taxon>
        <taxon>Semionotiformes</taxon>
        <taxon>Lepisosteidae</taxon>
        <taxon>Lepisosteus</taxon>
    </lineage>
</organism>
<evidence type="ECO:0000256" key="1">
    <source>
        <dbReference type="ARBA" id="ARBA00004613"/>
    </source>
</evidence>
<dbReference type="EMBL" id="AHAT01019724">
    <property type="status" value="NOT_ANNOTATED_CDS"/>
    <property type="molecule type" value="Genomic_DNA"/>
</dbReference>
<dbReference type="FunFam" id="2.20.100.10:FF:000005">
    <property type="entry name" value="ADAM metallopeptidase with thrombospondin type 1 motif 9"/>
    <property type="match status" value="3"/>
</dbReference>